<dbReference type="Proteomes" id="UP000180194">
    <property type="component" value="Unassembled WGS sequence"/>
</dbReference>
<protein>
    <submittedName>
        <fullName evidence="2">Uncharacterized protein</fullName>
    </submittedName>
</protein>
<name>A0ABX3CZU5_9BACI</name>
<dbReference type="Pfam" id="PF02694">
    <property type="entry name" value="UPF0060"/>
    <property type="match status" value="1"/>
</dbReference>
<dbReference type="InterPro" id="IPR003844">
    <property type="entry name" value="UPF0060"/>
</dbReference>
<evidence type="ECO:0000313" key="3">
    <source>
        <dbReference type="Proteomes" id="UP000180194"/>
    </source>
</evidence>
<feature type="transmembrane region" description="Helical" evidence="1">
    <location>
        <begin position="87"/>
        <end position="107"/>
    </location>
</feature>
<keyword evidence="3" id="KW-1185">Reference proteome</keyword>
<evidence type="ECO:0000313" key="2">
    <source>
        <dbReference type="EMBL" id="OHX50854.1"/>
    </source>
</evidence>
<organism evidence="2 3">
    <name type="scientific">Cytobacillus oceanisediminis</name>
    <dbReference type="NCBI Taxonomy" id="665099"/>
    <lineage>
        <taxon>Bacteria</taxon>
        <taxon>Bacillati</taxon>
        <taxon>Bacillota</taxon>
        <taxon>Bacilli</taxon>
        <taxon>Bacillales</taxon>
        <taxon>Bacillaceae</taxon>
        <taxon>Cytobacillus</taxon>
    </lineage>
</organism>
<sequence>MGMDMGRKLIPGESAKRVHLWHHKAIPGLPVFWKSVCCMWWSFFIVLSILRGWGIDKKAPDLYDWNGALVCLAVASMNLFATNHQGYFLYLFILNDRVVLLICGVTIERRPHPYHWQSQTLSI</sequence>
<gene>
    <name evidence="2" type="ORF">BBV17_07515</name>
</gene>
<comment type="caution">
    <text evidence="2">The sequence shown here is derived from an EMBL/GenBank/DDBJ whole genome shotgun (WGS) entry which is preliminary data.</text>
</comment>
<accession>A0ABX3CZU5</accession>
<feature type="transmembrane region" description="Helical" evidence="1">
    <location>
        <begin position="31"/>
        <end position="50"/>
    </location>
</feature>
<reference evidence="2 3" key="1">
    <citation type="submission" date="2016-07" db="EMBL/GenBank/DDBJ databases">
        <title>Bacillus oceanisediminis whole genome.</title>
        <authorList>
            <person name="Pal Y."/>
            <person name="Verma A."/>
            <person name="Mual P."/>
            <person name="Srinivasan K."/>
        </authorList>
    </citation>
    <scope>NUCLEOTIDE SEQUENCE [LARGE SCALE GENOMIC DNA]</scope>
    <source>
        <strain evidence="2 3">Bhandara28</strain>
    </source>
</reference>
<evidence type="ECO:0000256" key="1">
    <source>
        <dbReference type="SAM" id="Phobius"/>
    </source>
</evidence>
<keyword evidence="1" id="KW-1133">Transmembrane helix</keyword>
<dbReference type="EMBL" id="MBRJ01000004">
    <property type="protein sequence ID" value="OHX50854.1"/>
    <property type="molecule type" value="Genomic_DNA"/>
</dbReference>
<feature type="transmembrane region" description="Helical" evidence="1">
    <location>
        <begin position="62"/>
        <end position="81"/>
    </location>
</feature>
<keyword evidence="1" id="KW-0472">Membrane</keyword>
<keyword evidence="1" id="KW-0812">Transmembrane</keyword>
<proteinExistence type="predicted"/>